<comment type="caution">
    <text evidence="1">The sequence shown here is derived from an EMBL/GenBank/DDBJ whole genome shotgun (WGS) entry which is preliminary data.</text>
</comment>
<gene>
    <name evidence="1" type="ORF">H6G97_44185</name>
</gene>
<sequence>MKLYAKTIPQTLPNWATTITTCADLIEVEINDGHPDFQSLLEELETEIEPGIMGVKAEDLCSRLGIEMSNPYLHQLLEQAQTLISLIATHPDYRQLLNEGYQPDLNIADAQTALTYLQWELDQK</sequence>
<dbReference type="Proteomes" id="UP000623440">
    <property type="component" value="Unassembled WGS sequence"/>
</dbReference>
<evidence type="ECO:0000313" key="1">
    <source>
        <dbReference type="EMBL" id="MBD2535955.1"/>
    </source>
</evidence>
<dbReference type="RefSeq" id="WP_190946739.1">
    <property type="nucleotide sequence ID" value="NZ_JACJSI010000362.1"/>
</dbReference>
<evidence type="ECO:0000313" key="2">
    <source>
        <dbReference type="Proteomes" id="UP000623440"/>
    </source>
</evidence>
<dbReference type="EMBL" id="JACJSI010000362">
    <property type="protein sequence ID" value="MBD2535955.1"/>
    <property type="molecule type" value="Genomic_DNA"/>
</dbReference>
<protein>
    <recommendedName>
        <fullName evidence="3">Pyruvate/2-oxoglutarate dehydrogenase complex</fullName>
    </recommendedName>
</protein>
<accession>A0ABR8E3S8</accession>
<keyword evidence="2" id="KW-1185">Reference proteome</keyword>
<proteinExistence type="predicted"/>
<reference evidence="1 2" key="1">
    <citation type="journal article" date="2020" name="ISME J.">
        <title>Comparative genomics reveals insights into cyanobacterial evolution and habitat adaptation.</title>
        <authorList>
            <person name="Chen M.Y."/>
            <person name="Teng W.K."/>
            <person name="Zhao L."/>
            <person name="Hu C.X."/>
            <person name="Zhou Y.K."/>
            <person name="Han B.P."/>
            <person name="Song L.R."/>
            <person name="Shu W.S."/>
        </authorList>
    </citation>
    <scope>NUCLEOTIDE SEQUENCE [LARGE SCALE GENOMIC DNA]</scope>
    <source>
        <strain evidence="1 2">FACHB-838</strain>
    </source>
</reference>
<evidence type="ECO:0008006" key="3">
    <source>
        <dbReference type="Google" id="ProtNLM"/>
    </source>
</evidence>
<organism evidence="1 2">
    <name type="scientific">Nostoc flagelliforme FACHB-838</name>
    <dbReference type="NCBI Taxonomy" id="2692904"/>
    <lineage>
        <taxon>Bacteria</taxon>
        <taxon>Bacillati</taxon>
        <taxon>Cyanobacteriota</taxon>
        <taxon>Cyanophyceae</taxon>
        <taxon>Nostocales</taxon>
        <taxon>Nostocaceae</taxon>
        <taxon>Nostoc</taxon>
    </lineage>
</organism>
<name>A0ABR8E3S8_9NOSO</name>